<evidence type="ECO:0000256" key="7">
    <source>
        <dbReference type="ARBA" id="ARBA00023242"/>
    </source>
</evidence>
<protein>
    <recommendedName>
        <fullName evidence="10">Homeobox domain-containing protein</fullName>
    </recommendedName>
</protein>
<dbReference type="InterPro" id="IPR008422">
    <property type="entry name" value="KN_HD"/>
</dbReference>
<evidence type="ECO:0000259" key="10">
    <source>
        <dbReference type="PROSITE" id="PS50071"/>
    </source>
</evidence>
<evidence type="ECO:0000256" key="8">
    <source>
        <dbReference type="PROSITE-ProRule" id="PRU00108"/>
    </source>
</evidence>
<keyword evidence="6" id="KW-0804">Transcription</keyword>
<reference evidence="11 12" key="1">
    <citation type="journal article" date="2020" name="Nat. Food">
        <title>A phased Vanilla planifolia genome enables genetic improvement of flavour and production.</title>
        <authorList>
            <person name="Hasing T."/>
            <person name="Tang H."/>
            <person name="Brym M."/>
            <person name="Khazi F."/>
            <person name="Huang T."/>
            <person name="Chambers A.H."/>
        </authorList>
    </citation>
    <scope>NUCLEOTIDE SEQUENCE [LARGE SCALE GENOMIC DNA]</scope>
    <source>
        <tissue evidence="11">Leaf</tissue>
    </source>
</reference>
<evidence type="ECO:0000256" key="5">
    <source>
        <dbReference type="ARBA" id="ARBA00023155"/>
    </source>
</evidence>
<dbReference type="PROSITE" id="PS50071">
    <property type="entry name" value="HOMEOBOX_2"/>
    <property type="match status" value="1"/>
</dbReference>
<accession>A0A835QTQ7</accession>
<dbReference type="SMART" id="SM00389">
    <property type="entry name" value="HOX"/>
    <property type="match status" value="1"/>
</dbReference>
<dbReference type="Proteomes" id="UP000639772">
    <property type="component" value="Chromosome 7"/>
</dbReference>
<sequence>MMDQHPWRPQRGLPERSVSILRAWLFEHFLHPYPNDIDKHILARQSGLSRGQVSNWFINARVRLWKPMIEEMYAKEIKDREAPQPAGDEADGCASKSNANPDSKKGDEAQRNPMVGNEGRATSNLSAPSSASTAAQILFREGFRGNGVSLTLGLQQNNAGMDLSFSNQQNLFLDCQAVKFPILEAEVDELPYRNTMRAELLHDLAR</sequence>
<dbReference type="Gene3D" id="1.10.10.60">
    <property type="entry name" value="Homeodomain-like"/>
    <property type="match status" value="1"/>
</dbReference>
<evidence type="ECO:0000256" key="4">
    <source>
        <dbReference type="ARBA" id="ARBA00023125"/>
    </source>
</evidence>
<feature type="region of interest" description="Disordered" evidence="9">
    <location>
        <begin position="79"/>
        <end position="128"/>
    </location>
</feature>
<gene>
    <name evidence="11" type="ORF">HPP92_014079</name>
</gene>
<evidence type="ECO:0000256" key="6">
    <source>
        <dbReference type="ARBA" id="ARBA00023163"/>
    </source>
</evidence>
<dbReference type="PANTHER" id="PTHR11850">
    <property type="entry name" value="HOMEOBOX PROTEIN TRANSCRIPTION FACTORS"/>
    <property type="match status" value="1"/>
</dbReference>
<dbReference type="InterPro" id="IPR009057">
    <property type="entry name" value="Homeodomain-like_sf"/>
</dbReference>
<comment type="subcellular location">
    <subcellularLocation>
        <location evidence="1 8">Nucleus</location>
    </subcellularLocation>
</comment>
<evidence type="ECO:0000313" key="12">
    <source>
        <dbReference type="Proteomes" id="UP000639772"/>
    </source>
</evidence>
<organism evidence="11 12">
    <name type="scientific">Vanilla planifolia</name>
    <name type="common">Vanilla</name>
    <dbReference type="NCBI Taxonomy" id="51239"/>
    <lineage>
        <taxon>Eukaryota</taxon>
        <taxon>Viridiplantae</taxon>
        <taxon>Streptophyta</taxon>
        <taxon>Embryophyta</taxon>
        <taxon>Tracheophyta</taxon>
        <taxon>Spermatophyta</taxon>
        <taxon>Magnoliopsida</taxon>
        <taxon>Liliopsida</taxon>
        <taxon>Asparagales</taxon>
        <taxon>Orchidaceae</taxon>
        <taxon>Vanilloideae</taxon>
        <taxon>Vanilleae</taxon>
        <taxon>Vanilla</taxon>
    </lineage>
</organism>
<dbReference type="GO" id="GO:0006355">
    <property type="term" value="P:regulation of DNA-templated transcription"/>
    <property type="evidence" value="ECO:0007669"/>
    <property type="project" value="InterPro"/>
</dbReference>
<evidence type="ECO:0000313" key="11">
    <source>
        <dbReference type="EMBL" id="KAG0474393.1"/>
    </source>
</evidence>
<dbReference type="EMBL" id="JADCNM010000007">
    <property type="protein sequence ID" value="KAG0474393.1"/>
    <property type="molecule type" value="Genomic_DNA"/>
</dbReference>
<dbReference type="InterPro" id="IPR001356">
    <property type="entry name" value="HD"/>
</dbReference>
<keyword evidence="4 8" id="KW-0238">DNA-binding</keyword>
<keyword evidence="3" id="KW-0805">Transcription regulation</keyword>
<comment type="similarity">
    <text evidence="2">Belongs to the TALE/BELL homeobox family.</text>
</comment>
<keyword evidence="5 8" id="KW-0371">Homeobox</keyword>
<comment type="caution">
    <text evidence="11">The sequence shown here is derived from an EMBL/GenBank/DDBJ whole genome shotgun (WGS) entry which is preliminary data.</text>
</comment>
<evidence type="ECO:0000256" key="1">
    <source>
        <dbReference type="ARBA" id="ARBA00004123"/>
    </source>
</evidence>
<dbReference type="OrthoDB" id="10056939at2759"/>
<dbReference type="CDD" id="cd00086">
    <property type="entry name" value="homeodomain"/>
    <property type="match status" value="1"/>
</dbReference>
<dbReference type="FunFam" id="1.10.10.60:FF:000083">
    <property type="entry name" value="BEL1-like homeodomain protein 4"/>
    <property type="match status" value="1"/>
</dbReference>
<dbReference type="GO" id="GO:0005634">
    <property type="term" value="C:nucleus"/>
    <property type="evidence" value="ECO:0007669"/>
    <property type="project" value="UniProtKB-SubCell"/>
</dbReference>
<evidence type="ECO:0000256" key="2">
    <source>
        <dbReference type="ARBA" id="ARBA00006454"/>
    </source>
</evidence>
<evidence type="ECO:0000256" key="9">
    <source>
        <dbReference type="SAM" id="MobiDB-lite"/>
    </source>
</evidence>
<feature type="domain" description="Homeobox" evidence="10">
    <location>
        <begin position="4"/>
        <end position="67"/>
    </location>
</feature>
<feature type="DNA-binding region" description="Homeobox" evidence="8">
    <location>
        <begin position="6"/>
        <end position="68"/>
    </location>
</feature>
<dbReference type="AlphaFoldDB" id="A0A835QTQ7"/>
<dbReference type="Pfam" id="PF05920">
    <property type="entry name" value="Homeobox_KN"/>
    <property type="match status" value="1"/>
</dbReference>
<keyword evidence="7 8" id="KW-0539">Nucleus</keyword>
<proteinExistence type="inferred from homology"/>
<name>A0A835QTQ7_VANPL</name>
<dbReference type="GO" id="GO:0003677">
    <property type="term" value="F:DNA binding"/>
    <property type="evidence" value="ECO:0007669"/>
    <property type="project" value="UniProtKB-UniRule"/>
</dbReference>
<dbReference type="SUPFAM" id="SSF46689">
    <property type="entry name" value="Homeodomain-like"/>
    <property type="match status" value="1"/>
</dbReference>
<evidence type="ECO:0000256" key="3">
    <source>
        <dbReference type="ARBA" id="ARBA00023015"/>
    </source>
</evidence>
<dbReference type="InterPro" id="IPR050224">
    <property type="entry name" value="TALE_homeobox"/>
</dbReference>